<evidence type="ECO:0000313" key="3">
    <source>
        <dbReference type="Proteomes" id="UP000365705"/>
    </source>
</evidence>
<dbReference type="Proteomes" id="UP000365705">
    <property type="component" value="Unassembled WGS sequence"/>
</dbReference>
<dbReference type="Gene3D" id="1.10.10.2910">
    <property type="match status" value="1"/>
</dbReference>
<proteinExistence type="predicted"/>
<dbReference type="PANTHER" id="PTHR43236:SF1">
    <property type="entry name" value="BLL7220 PROTEIN"/>
    <property type="match status" value="1"/>
</dbReference>
<evidence type="ECO:0000313" key="2">
    <source>
        <dbReference type="EMBL" id="VTZ94189.1"/>
    </source>
</evidence>
<dbReference type="InterPro" id="IPR010359">
    <property type="entry name" value="IrrE_HExxH"/>
</dbReference>
<reference evidence="2 3" key="1">
    <citation type="submission" date="2019-06" db="EMBL/GenBank/DDBJ databases">
        <authorList>
            <person name="Rodrigo-Torres L."/>
            <person name="Arahal R. D."/>
            <person name="Lucena T."/>
        </authorList>
    </citation>
    <scope>NUCLEOTIDE SEQUENCE [LARGE SCALE GENOMIC DNA]</scope>
    <source>
        <strain evidence="2 3">INIA P508</strain>
    </source>
</reference>
<dbReference type="EMBL" id="CABFNH010000043">
    <property type="protein sequence ID" value="VTZ94189.1"/>
    <property type="molecule type" value="Genomic_DNA"/>
</dbReference>
<dbReference type="PANTHER" id="PTHR43236">
    <property type="entry name" value="ANTITOXIN HIGA1"/>
    <property type="match status" value="1"/>
</dbReference>
<organism evidence="2 3">
    <name type="scientific">Limosilactobacillus mucosae</name>
    <name type="common">Lactobacillus mucosae</name>
    <dbReference type="NCBI Taxonomy" id="97478"/>
    <lineage>
        <taxon>Bacteria</taxon>
        <taxon>Bacillati</taxon>
        <taxon>Bacillota</taxon>
        <taxon>Bacilli</taxon>
        <taxon>Lactobacillales</taxon>
        <taxon>Lactobacillaceae</taxon>
        <taxon>Limosilactobacillus</taxon>
    </lineage>
</organism>
<protein>
    <recommendedName>
        <fullName evidence="1">IrrE N-terminal-like domain-containing protein</fullName>
    </recommendedName>
</protein>
<accession>A0A508Z3S5</accession>
<name>A0A508Z3S5_LIMMU</name>
<evidence type="ECO:0000259" key="1">
    <source>
        <dbReference type="Pfam" id="PF06114"/>
    </source>
</evidence>
<dbReference type="Pfam" id="PF06114">
    <property type="entry name" value="Peptidase_M78"/>
    <property type="match status" value="1"/>
</dbReference>
<gene>
    <name evidence="2" type="ORF">LMUP508_02133</name>
</gene>
<feature type="domain" description="IrrE N-terminal-like" evidence="1">
    <location>
        <begin position="101"/>
        <end position="187"/>
    </location>
</feature>
<sequence>MILIKETIKTVLSVNYEASQKIAWEVLKKYADYKLPISLGEIIKKIPNIHLMTYSKIAALYGCKPNEVSDITGSEDGGILWYRPSKNDCVIAYDDVSCSIQRQRFTVAHELGHFFLGHYKFKNNSEIIGGKLELSDRDSYSIYEQEANYFAKRLLVPIPVLMDVHEQIPVDSYLLACVFGVSLQCSEYTIGNVNKLVDIYHFYPHDAELSLKYRSAVNEIVDRYRVLDLLTINKNIAK</sequence>
<dbReference type="AlphaFoldDB" id="A0A508Z3S5"/>
<dbReference type="InterPro" id="IPR052345">
    <property type="entry name" value="Rad_response_metalloprotease"/>
</dbReference>